<keyword evidence="8" id="KW-1185">Reference proteome</keyword>
<dbReference type="PANTHER" id="PTHR43133:SF46">
    <property type="entry name" value="RNA POLYMERASE SIGMA-70 FACTOR ECF SUBFAMILY"/>
    <property type="match status" value="1"/>
</dbReference>
<reference evidence="7 8" key="1">
    <citation type="submission" date="2021-05" db="EMBL/GenBank/DDBJ databases">
        <title>A Polyphasic approach of four new species of the genus Ohtaekwangia: Ohtaekwangia histidinii sp. nov., Ohtaekwangia cretensis sp. nov., Ohtaekwangia indiensis sp. nov., Ohtaekwangia reichenbachii sp. nov. from diverse environment.</title>
        <authorList>
            <person name="Octaviana S."/>
        </authorList>
    </citation>
    <scope>NUCLEOTIDE SEQUENCE [LARGE SCALE GENOMIC DNA]</scope>
    <source>
        <strain evidence="7 8">PWU20</strain>
    </source>
</reference>
<name>A0ABS5VW96_9BACT</name>
<sequence>MTDRELVYQCGKGDAEAQRILYDLYKYRLMGICRRYTSGREEAQDVLQEVFIKIFTKINQLDNVEKLENWLIKITVNTAVNYYHHAKRLRFDSLEEIQAESGDYELILSNVSDEFLLGLINALPDGCRVVFNLYIVEGYSHAEIAEMLNISESTSRSQLVYAKNILKDKLSKAGVLRYEKYA</sequence>
<evidence type="ECO:0000313" key="8">
    <source>
        <dbReference type="Proteomes" id="UP000772618"/>
    </source>
</evidence>
<dbReference type="InterPro" id="IPR013249">
    <property type="entry name" value="RNA_pol_sigma70_r4_t2"/>
</dbReference>
<dbReference type="InterPro" id="IPR039425">
    <property type="entry name" value="RNA_pol_sigma-70-like"/>
</dbReference>
<evidence type="ECO:0000256" key="2">
    <source>
        <dbReference type="ARBA" id="ARBA00023015"/>
    </source>
</evidence>
<dbReference type="EMBL" id="JAHESD010000044">
    <property type="protein sequence ID" value="MBT1705004.1"/>
    <property type="molecule type" value="Genomic_DNA"/>
</dbReference>
<protein>
    <submittedName>
        <fullName evidence="7">Sigma-70 family RNA polymerase sigma factor</fullName>
    </submittedName>
</protein>
<comment type="caution">
    <text evidence="7">The sequence shown here is derived from an EMBL/GenBank/DDBJ whole genome shotgun (WGS) entry which is preliminary data.</text>
</comment>
<dbReference type="SUPFAM" id="SSF88946">
    <property type="entry name" value="Sigma2 domain of RNA polymerase sigma factors"/>
    <property type="match status" value="1"/>
</dbReference>
<feature type="domain" description="RNA polymerase sigma-70 region 2" evidence="5">
    <location>
        <begin position="21"/>
        <end position="88"/>
    </location>
</feature>
<dbReference type="InterPro" id="IPR013324">
    <property type="entry name" value="RNA_pol_sigma_r3/r4-like"/>
</dbReference>
<dbReference type="NCBIfam" id="TIGR02937">
    <property type="entry name" value="sigma70-ECF"/>
    <property type="match status" value="1"/>
</dbReference>
<dbReference type="Gene3D" id="1.10.10.10">
    <property type="entry name" value="Winged helix-like DNA-binding domain superfamily/Winged helix DNA-binding domain"/>
    <property type="match status" value="1"/>
</dbReference>
<keyword evidence="2" id="KW-0805">Transcription regulation</keyword>
<evidence type="ECO:0000259" key="6">
    <source>
        <dbReference type="Pfam" id="PF08281"/>
    </source>
</evidence>
<evidence type="ECO:0000259" key="5">
    <source>
        <dbReference type="Pfam" id="PF04542"/>
    </source>
</evidence>
<evidence type="ECO:0000256" key="3">
    <source>
        <dbReference type="ARBA" id="ARBA00023082"/>
    </source>
</evidence>
<dbReference type="InterPro" id="IPR007627">
    <property type="entry name" value="RNA_pol_sigma70_r2"/>
</dbReference>
<dbReference type="Proteomes" id="UP000772618">
    <property type="component" value="Unassembled WGS sequence"/>
</dbReference>
<keyword evidence="3" id="KW-0731">Sigma factor</keyword>
<dbReference type="InterPro" id="IPR014284">
    <property type="entry name" value="RNA_pol_sigma-70_dom"/>
</dbReference>
<accession>A0ABS5VW96</accession>
<dbReference type="RefSeq" id="WP_254154962.1">
    <property type="nucleotide sequence ID" value="NZ_JAHESD010000044.1"/>
</dbReference>
<dbReference type="SUPFAM" id="SSF88659">
    <property type="entry name" value="Sigma3 and sigma4 domains of RNA polymerase sigma factors"/>
    <property type="match status" value="1"/>
</dbReference>
<organism evidence="7 8">
    <name type="scientific">Chryseosolibacter indicus</name>
    <dbReference type="NCBI Taxonomy" id="2782351"/>
    <lineage>
        <taxon>Bacteria</taxon>
        <taxon>Pseudomonadati</taxon>
        <taxon>Bacteroidota</taxon>
        <taxon>Cytophagia</taxon>
        <taxon>Cytophagales</taxon>
        <taxon>Chryseotaleaceae</taxon>
        <taxon>Chryseosolibacter</taxon>
    </lineage>
</organism>
<feature type="domain" description="RNA polymerase sigma factor 70 region 4 type 2" evidence="6">
    <location>
        <begin position="117"/>
        <end position="162"/>
    </location>
</feature>
<keyword evidence="4" id="KW-0804">Transcription</keyword>
<dbReference type="Gene3D" id="1.10.1740.10">
    <property type="match status" value="1"/>
</dbReference>
<evidence type="ECO:0000256" key="1">
    <source>
        <dbReference type="ARBA" id="ARBA00010641"/>
    </source>
</evidence>
<dbReference type="PANTHER" id="PTHR43133">
    <property type="entry name" value="RNA POLYMERASE ECF-TYPE SIGMA FACTO"/>
    <property type="match status" value="1"/>
</dbReference>
<evidence type="ECO:0000256" key="4">
    <source>
        <dbReference type="ARBA" id="ARBA00023163"/>
    </source>
</evidence>
<evidence type="ECO:0000313" key="7">
    <source>
        <dbReference type="EMBL" id="MBT1705004.1"/>
    </source>
</evidence>
<dbReference type="InterPro" id="IPR013325">
    <property type="entry name" value="RNA_pol_sigma_r2"/>
</dbReference>
<dbReference type="Pfam" id="PF04542">
    <property type="entry name" value="Sigma70_r2"/>
    <property type="match status" value="1"/>
</dbReference>
<dbReference type="InterPro" id="IPR036388">
    <property type="entry name" value="WH-like_DNA-bd_sf"/>
</dbReference>
<dbReference type="Pfam" id="PF08281">
    <property type="entry name" value="Sigma70_r4_2"/>
    <property type="match status" value="1"/>
</dbReference>
<proteinExistence type="inferred from homology"/>
<gene>
    <name evidence="7" type="ORF">KK060_17055</name>
</gene>
<comment type="similarity">
    <text evidence="1">Belongs to the sigma-70 factor family. ECF subfamily.</text>
</comment>